<name>A0A6A6XIQ7_9PLEO</name>
<evidence type="ECO:0000313" key="1">
    <source>
        <dbReference type="EMBL" id="KAF2796319.1"/>
    </source>
</evidence>
<dbReference type="AlphaFoldDB" id="A0A6A6XIQ7"/>
<evidence type="ECO:0000313" key="2">
    <source>
        <dbReference type="Proteomes" id="UP000799757"/>
    </source>
</evidence>
<sequence>MIDLAADAARPPCIEWGFTFRLVDRALPSLMRSGRRIPRSDLLQQSSPYFSLACFLIASENTLDCQYMTTRAPNIAYYTTDPRHHFTAKGRTWSLESG</sequence>
<reference evidence="1" key="1">
    <citation type="journal article" date="2020" name="Stud. Mycol.">
        <title>101 Dothideomycetes genomes: a test case for predicting lifestyles and emergence of pathogens.</title>
        <authorList>
            <person name="Haridas S."/>
            <person name="Albert R."/>
            <person name="Binder M."/>
            <person name="Bloem J."/>
            <person name="Labutti K."/>
            <person name="Salamov A."/>
            <person name="Andreopoulos B."/>
            <person name="Baker S."/>
            <person name="Barry K."/>
            <person name="Bills G."/>
            <person name="Bluhm B."/>
            <person name="Cannon C."/>
            <person name="Castanera R."/>
            <person name="Culley D."/>
            <person name="Daum C."/>
            <person name="Ezra D."/>
            <person name="Gonzalez J."/>
            <person name="Henrissat B."/>
            <person name="Kuo A."/>
            <person name="Liang C."/>
            <person name="Lipzen A."/>
            <person name="Lutzoni F."/>
            <person name="Magnuson J."/>
            <person name="Mondo S."/>
            <person name="Nolan M."/>
            <person name="Ohm R."/>
            <person name="Pangilinan J."/>
            <person name="Park H.-J."/>
            <person name="Ramirez L."/>
            <person name="Alfaro M."/>
            <person name="Sun H."/>
            <person name="Tritt A."/>
            <person name="Yoshinaga Y."/>
            <person name="Zwiers L.-H."/>
            <person name="Turgeon B."/>
            <person name="Goodwin S."/>
            <person name="Spatafora J."/>
            <person name="Crous P."/>
            <person name="Grigoriev I."/>
        </authorList>
    </citation>
    <scope>NUCLEOTIDE SEQUENCE</scope>
    <source>
        <strain evidence="1">CBS 109.77</strain>
    </source>
</reference>
<proteinExistence type="predicted"/>
<protein>
    <submittedName>
        <fullName evidence="1">Uncharacterized protein</fullName>
    </submittedName>
</protein>
<dbReference type="EMBL" id="MU001834">
    <property type="protein sequence ID" value="KAF2796319.1"/>
    <property type="molecule type" value="Genomic_DNA"/>
</dbReference>
<accession>A0A6A6XIQ7</accession>
<keyword evidence="2" id="KW-1185">Reference proteome</keyword>
<dbReference type="Proteomes" id="UP000799757">
    <property type="component" value="Unassembled WGS sequence"/>
</dbReference>
<gene>
    <name evidence="1" type="ORF">K505DRAFT_164805</name>
</gene>
<organism evidence="1 2">
    <name type="scientific">Melanomma pulvis-pyrius CBS 109.77</name>
    <dbReference type="NCBI Taxonomy" id="1314802"/>
    <lineage>
        <taxon>Eukaryota</taxon>
        <taxon>Fungi</taxon>
        <taxon>Dikarya</taxon>
        <taxon>Ascomycota</taxon>
        <taxon>Pezizomycotina</taxon>
        <taxon>Dothideomycetes</taxon>
        <taxon>Pleosporomycetidae</taxon>
        <taxon>Pleosporales</taxon>
        <taxon>Melanommataceae</taxon>
        <taxon>Melanomma</taxon>
    </lineage>
</organism>